<evidence type="ECO:0000256" key="1">
    <source>
        <dbReference type="ARBA" id="ARBA00001946"/>
    </source>
</evidence>
<evidence type="ECO:0000256" key="3">
    <source>
        <dbReference type="ARBA" id="ARBA00022543"/>
    </source>
</evidence>
<dbReference type="CDD" id="cd01949">
    <property type="entry name" value="GGDEF"/>
    <property type="match status" value="1"/>
</dbReference>
<dbReference type="RefSeq" id="WP_102586761.1">
    <property type="nucleotide sequence ID" value="NZ_BNAE01000002.1"/>
</dbReference>
<proteinExistence type="predicted"/>
<evidence type="ECO:0000259" key="10">
    <source>
        <dbReference type="PROSITE" id="PS50887"/>
    </source>
</evidence>
<dbReference type="SMART" id="SM00267">
    <property type="entry name" value="GGDEF"/>
    <property type="match status" value="1"/>
</dbReference>
<gene>
    <name evidence="11" type="ORF">C1H70_02495</name>
</gene>
<dbReference type="SUPFAM" id="SSF55785">
    <property type="entry name" value="PYP-like sensor domain (PAS domain)"/>
    <property type="match status" value="1"/>
</dbReference>
<dbReference type="Pfam" id="PF00990">
    <property type="entry name" value="GGDEF"/>
    <property type="match status" value="1"/>
</dbReference>
<keyword evidence="8" id="KW-0175">Coiled coil</keyword>
<dbReference type="GO" id="GO:0052621">
    <property type="term" value="F:diguanylate cyclase activity"/>
    <property type="evidence" value="ECO:0007669"/>
    <property type="project" value="UniProtKB-EC"/>
</dbReference>
<dbReference type="InterPro" id="IPR016132">
    <property type="entry name" value="Phyto_chromo_attachment"/>
</dbReference>
<dbReference type="SUPFAM" id="SSF55781">
    <property type="entry name" value="GAF domain-like"/>
    <property type="match status" value="2"/>
</dbReference>
<dbReference type="Gene3D" id="3.30.450.270">
    <property type="match status" value="1"/>
</dbReference>
<keyword evidence="11" id="KW-0418">Kinase</keyword>
<dbReference type="InterPro" id="IPR000160">
    <property type="entry name" value="GGDEF_dom"/>
</dbReference>
<evidence type="ECO:0000313" key="11">
    <source>
        <dbReference type="EMBL" id="PMR82091.1"/>
    </source>
</evidence>
<dbReference type="InterPro" id="IPR003018">
    <property type="entry name" value="GAF"/>
</dbReference>
<organism evidence="11 12">
    <name type="scientific">Halomonas urumqiensis</name>
    <dbReference type="NCBI Taxonomy" id="1684789"/>
    <lineage>
        <taxon>Bacteria</taxon>
        <taxon>Pseudomonadati</taxon>
        <taxon>Pseudomonadota</taxon>
        <taxon>Gammaproteobacteria</taxon>
        <taxon>Oceanospirillales</taxon>
        <taxon>Halomonadaceae</taxon>
        <taxon>Halomonas</taxon>
    </lineage>
</organism>
<dbReference type="InterPro" id="IPR043128">
    <property type="entry name" value="Rev_trsase/Diguanyl_cyclase"/>
</dbReference>
<comment type="catalytic activity">
    <reaction evidence="7">
        <text>2 GTP = 3',3'-c-di-GMP + 2 diphosphate</text>
        <dbReference type="Rhea" id="RHEA:24898"/>
        <dbReference type="ChEBI" id="CHEBI:33019"/>
        <dbReference type="ChEBI" id="CHEBI:37565"/>
        <dbReference type="ChEBI" id="CHEBI:58805"/>
        <dbReference type="EC" id="2.7.7.65"/>
    </reaction>
</comment>
<dbReference type="Gene3D" id="3.30.450.20">
    <property type="entry name" value="PAS domain"/>
    <property type="match status" value="1"/>
</dbReference>
<dbReference type="Pfam" id="PF00360">
    <property type="entry name" value="PHY"/>
    <property type="match status" value="1"/>
</dbReference>
<dbReference type="OrthoDB" id="9808408at2"/>
<feature type="coiled-coil region" evidence="8">
    <location>
        <begin position="499"/>
        <end position="530"/>
    </location>
</feature>
<dbReference type="GO" id="GO:0006355">
    <property type="term" value="P:regulation of DNA-templated transcription"/>
    <property type="evidence" value="ECO:0007669"/>
    <property type="project" value="InterPro"/>
</dbReference>
<feature type="domain" description="Phytochrome chromophore attachment site" evidence="9">
    <location>
        <begin position="137"/>
        <end position="296"/>
    </location>
</feature>
<evidence type="ECO:0000256" key="4">
    <source>
        <dbReference type="ARBA" id="ARBA00022606"/>
    </source>
</evidence>
<evidence type="ECO:0000256" key="6">
    <source>
        <dbReference type="ARBA" id="ARBA00023170"/>
    </source>
</evidence>
<dbReference type="GO" id="GO:0005886">
    <property type="term" value="C:plasma membrane"/>
    <property type="evidence" value="ECO:0007669"/>
    <property type="project" value="TreeGrafter"/>
</dbReference>
<dbReference type="GO" id="GO:1902201">
    <property type="term" value="P:negative regulation of bacterial-type flagellum-dependent cell motility"/>
    <property type="evidence" value="ECO:0007669"/>
    <property type="project" value="TreeGrafter"/>
</dbReference>
<dbReference type="GO" id="GO:0043709">
    <property type="term" value="P:cell adhesion involved in single-species biofilm formation"/>
    <property type="evidence" value="ECO:0007669"/>
    <property type="project" value="TreeGrafter"/>
</dbReference>
<dbReference type="InterPro" id="IPR013654">
    <property type="entry name" value="PAS_2"/>
</dbReference>
<dbReference type="EC" id="2.7.7.65" evidence="2"/>
<dbReference type="InterPro" id="IPR043150">
    <property type="entry name" value="Phytochrome_PHY_sf"/>
</dbReference>
<dbReference type="Gene3D" id="3.30.450.40">
    <property type="match status" value="1"/>
</dbReference>
<feature type="domain" description="GGDEF" evidence="10">
    <location>
        <begin position="561"/>
        <end position="689"/>
    </location>
</feature>
<dbReference type="EMBL" id="PNRG01000005">
    <property type="protein sequence ID" value="PMR82091.1"/>
    <property type="molecule type" value="Genomic_DNA"/>
</dbReference>
<dbReference type="Gene3D" id="3.30.70.270">
    <property type="match status" value="1"/>
</dbReference>
<comment type="cofactor">
    <cofactor evidence="1">
        <name>Mg(2+)</name>
        <dbReference type="ChEBI" id="CHEBI:18420"/>
    </cofactor>
</comment>
<dbReference type="GO" id="GO:0009881">
    <property type="term" value="F:photoreceptor activity"/>
    <property type="evidence" value="ECO:0007669"/>
    <property type="project" value="UniProtKB-KW"/>
</dbReference>
<dbReference type="PROSITE" id="PS50887">
    <property type="entry name" value="GGDEF"/>
    <property type="match status" value="1"/>
</dbReference>
<dbReference type="GO" id="GO:0016301">
    <property type="term" value="F:kinase activity"/>
    <property type="evidence" value="ECO:0007669"/>
    <property type="project" value="UniProtKB-KW"/>
</dbReference>
<keyword evidence="3" id="KW-0600">Photoreceptor protein</keyword>
<evidence type="ECO:0000313" key="12">
    <source>
        <dbReference type="Proteomes" id="UP000235547"/>
    </source>
</evidence>
<dbReference type="NCBIfam" id="TIGR00254">
    <property type="entry name" value="GGDEF"/>
    <property type="match status" value="1"/>
</dbReference>
<dbReference type="InterPro" id="IPR013515">
    <property type="entry name" value="Phytochrome_cen-reg"/>
</dbReference>
<evidence type="ECO:0000256" key="2">
    <source>
        <dbReference type="ARBA" id="ARBA00012528"/>
    </source>
</evidence>
<dbReference type="Pfam" id="PF01590">
    <property type="entry name" value="GAF"/>
    <property type="match status" value="1"/>
</dbReference>
<dbReference type="AlphaFoldDB" id="A0A2N7UNU5"/>
<dbReference type="Proteomes" id="UP000235547">
    <property type="component" value="Unassembled WGS sequence"/>
</dbReference>
<sequence>MPIGTRDTSTTALSSSIQPCGALLILDADVGRVLQASANLASIIGIPVEQALEEGPQAVFGHELARRLRRELTGRQRLSGALSVKRRVAGKLTSLQIDARRSGEQVIVEIEPLIRNGSRRLLATVNTWLARIAEAANPDDLLDALVSGVRDLTGHDRVLVCGFDADGHGTVLAEQRGAGVMSLLHMRFPASDFPPRTRELYDLVPLRNVPDISAPAVELMPARDPKAGAHPDLSSSLLRSISPGQRDYLERLEVAALLSIAMHADNGLWGLVLCHGMSPHPLSPAVRDAALSLTHMATQRLFLLKARSEARYLQRVQDSRQLLGSERGELVTPATLLQRHGESWLALFRAHGVALVMPGHEGAFGEVPTSQVLQALVARLEDTHHHPGPWSSHALGEAPQLAGLDLRHATGLMAVSFPLGETLRGWLLLFRAEQREVRLWAGLPGSMRSAGPPRALAPGDGSLLVKLFSEWRQEIQGQSLPWERVERLAAMDLAEDLAVIASAQEIQRLNERLRSEQQALAEANRRLEHLALFDPLTQVWNRYRIEQSMDIELSAAERYARPLALLLFDVDHFKEVNDTHGHELGDRVLSSLAREVEQVLRESDFLGRWGGEEFVVLATNSDLEAGLGLAERLRQRIAELEIGGLPEGVTISIGVAAWRPGDTRKRLLARADEAMYRAKAAGRDRVEAE</sequence>
<dbReference type="SMART" id="SM00065">
    <property type="entry name" value="GAF"/>
    <property type="match status" value="1"/>
</dbReference>
<evidence type="ECO:0000256" key="8">
    <source>
        <dbReference type="SAM" id="Coils"/>
    </source>
</evidence>
<keyword evidence="6" id="KW-0675">Receptor</keyword>
<dbReference type="FunFam" id="3.30.70.270:FF:000001">
    <property type="entry name" value="Diguanylate cyclase domain protein"/>
    <property type="match status" value="1"/>
</dbReference>
<keyword evidence="5" id="KW-0157">Chromophore</keyword>
<dbReference type="SUPFAM" id="SSF55073">
    <property type="entry name" value="Nucleotide cyclase"/>
    <property type="match status" value="1"/>
</dbReference>
<dbReference type="InterPro" id="IPR029787">
    <property type="entry name" value="Nucleotide_cyclase"/>
</dbReference>
<keyword evidence="4" id="KW-0716">Sensory transduction</keyword>
<comment type="caution">
    <text evidence="11">The sequence shown here is derived from an EMBL/GenBank/DDBJ whole genome shotgun (WGS) entry which is preliminary data.</text>
</comment>
<keyword evidence="12" id="KW-1185">Reference proteome</keyword>
<dbReference type="PROSITE" id="PS50046">
    <property type="entry name" value="PHYTOCHROME_2"/>
    <property type="match status" value="1"/>
</dbReference>
<accession>A0A2N7UNU5</accession>
<dbReference type="GO" id="GO:0009584">
    <property type="term" value="P:detection of visible light"/>
    <property type="evidence" value="ECO:0007669"/>
    <property type="project" value="InterPro"/>
</dbReference>
<dbReference type="PANTHER" id="PTHR45138:SF9">
    <property type="entry name" value="DIGUANYLATE CYCLASE DGCM-RELATED"/>
    <property type="match status" value="1"/>
</dbReference>
<name>A0A2N7UNU5_9GAMM</name>
<evidence type="ECO:0000256" key="5">
    <source>
        <dbReference type="ARBA" id="ARBA00022991"/>
    </source>
</evidence>
<dbReference type="Pfam" id="PF08446">
    <property type="entry name" value="PAS_2"/>
    <property type="match status" value="1"/>
</dbReference>
<dbReference type="InterPro" id="IPR050469">
    <property type="entry name" value="Diguanylate_Cyclase"/>
</dbReference>
<evidence type="ECO:0000259" key="9">
    <source>
        <dbReference type="PROSITE" id="PS50046"/>
    </source>
</evidence>
<protein>
    <recommendedName>
        <fullName evidence="2">diguanylate cyclase</fullName>
        <ecNumber evidence="2">2.7.7.65</ecNumber>
    </recommendedName>
</protein>
<evidence type="ECO:0000256" key="7">
    <source>
        <dbReference type="ARBA" id="ARBA00034247"/>
    </source>
</evidence>
<dbReference type="InterPro" id="IPR029016">
    <property type="entry name" value="GAF-like_dom_sf"/>
</dbReference>
<reference evidence="11 12" key="1">
    <citation type="submission" date="2018-01" db="EMBL/GenBank/DDBJ databases">
        <title>Halomonas endophytica sp. nov., isolated from storage liquid in the stems of Populus euphratica.</title>
        <authorList>
            <person name="Chen C."/>
        </authorList>
    </citation>
    <scope>NUCLEOTIDE SEQUENCE [LARGE SCALE GENOMIC DNA]</scope>
    <source>
        <strain evidence="11 12">BZ-SZ-XJ27</strain>
    </source>
</reference>
<dbReference type="InterPro" id="IPR035965">
    <property type="entry name" value="PAS-like_dom_sf"/>
</dbReference>
<keyword evidence="11" id="KW-0808">Transferase</keyword>
<dbReference type="PANTHER" id="PTHR45138">
    <property type="entry name" value="REGULATORY COMPONENTS OF SENSORY TRANSDUCTION SYSTEM"/>
    <property type="match status" value="1"/>
</dbReference>